<feature type="compositionally biased region" description="Acidic residues" evidence="12">
    <location>
        <begin position="282"/>
        <end position="294"/>
    </location>
</feature>
<dbReference type="Pfam" id="PF00005">
    <property type="entry name" value="ABC_tran"/>
    <property type="match status" value="2"/>
</dbReference>
<feature type="compositionally biased region" description="Basic and acidic residues" evidence="12">
    <location>
        <begin position="576"/>
        <end position="597"/>
    </location>
</feature>
<dbReference type="PROSITE" id="PS50893">
    <property type="entry name" value="ABC_TRANSPORTER_2"/>
    <property type="match status" value="2"/>
</dbReference>
<dbReference type="GO" id="GO:0005654">
    <property type="term" value="C:nucleoplasm"/>
    <property type="evidence" value="ECO:0007669"/>
    <property type="project" value="UniProtKB-SubCell"/>
</dbReference>
<feature type="region of interest" description="Disordered" evidence="12">
    <location>
        <begin position="1"/>
        <end position="101"/>
    </location>
</feature>
<dbReference type="InterPro" id="IPR050611">
    <property type="entry name" value="ABCF"/>
</dbReference>
<dbReference type="Proteomes" id="UP000437017">
    <property type="component" value="Unassembled WGS sequence"/>
</dbReference>
<evidence type="ECO:0000256" key="2">
    <source>
        <dbReference type="ARBA" id="ARBA00004496"/>
    </source>
</evidence>
<name>A0A6A1Q4W1_BALPH</name>
<gene>
    <name evidence="14" type="ORF">E2I00_002844</name>
</gene>
<dbReference type="GO" id="GO:0016887">
    <property type="term" value="F:ATP hydrolysis activity"/>
    <property type="evidence" value="ECO:0007669"/>
    <property type="project" value="InterPro"/>
</dbReference>
<dbReference type="PROSITE" id="PS00211">
    <property type="entry name" value="ABC_TRANSPORTER_1"/>
    <property type="match status" value="2"/>
</dbReference>
<dbReference type="Gene3D" id="3.40.50.300">
    <property type="entry name" value="P-loop containing nucleotide triphosphate hydrolases"/>
    <property type="match status" value="2"/>
</dbReference>
<keyword evidence="5" id="KW-0597">Phosphoprotein</keyword>
<reference evidence="14 15" key="1">
    <citation type="journal article" date="2019" name="PLoS ONE">
        <title>Genomic analyses reveal an absence of contemporary introgressive admixture between fin whales and blue whales, despite known hybrids.</title>
        <authorList>
            <person name="Westbury M.V."/>
            <person name="Petersen B."/>
            <person name="Lorenzen E.D."/>
        </authorList>
    </citation>
    <scope>NUCLEOTIDE SEQUENCE [LARGE SCALE GENOMIC DNA]</scope>
    <source>
        <strain evidence="14">FinWhale-01</strain>
    </source>
</reference>
<dbReference type="SMART" id="SM00382">
    <property type="entry name" value="AAA"/>
    <property type="match status" value="2"/>
</dbReference>
<proteinExistence type="predicted"/>
<feature type="compositionally biased region" description="Basic and acidic residues" evidence="12">
    <location>
        <begin position="47"/>
        <end position="64"/>
    </location>
</feature>
<evidence type="ECO:0000256" key="5">
    <source>
        <dbReference type="ARBA" id="ARBA00022553"/>
    </source>
</evidence>
<evidence type="ECO:0000256" key="12">
    <source>
        <dbReference type="SAM" id="MobiDB-lite"/>
    </source>
</evidence>
<accession>A0A6A1Q4W1</accession>
<keyword evidence="9" id="KW-0010">Activator</keyword>
<dbReference type="PANTHER" id="PTHR19211:SF14">
    <property type="entry name" value="ATP-BINDING CASSETTE SUB-FAMILY F MEMBER 1"/>
    <property type="match status" value="1"/>
</dbReference>
<dbReference type="SUPFAM" id="SSF52540">
    <property type="entry name" value="P-loop containing nucleoside triphosphate hydrolases"/>
    <property type="match status" value="2"/>
</dbReference>
<dbReference type="InterPro" id="IPR003439">
    <property type="entry name" value="ABC_transporter-like_ATP-bd"/>
</dbReference>
<keyword evidence="7" id="KW-0547">Nucleotide-binding</keyword>
<feature type="compositionally biased region" description="Low complexity" evidence="12">
    <location>
        <begin position="65"/>
        <end position="76"/>
    </location>
</feature>
<feature type="region of interest" description="Disordered" evidence="12">
    <location>
        <begin position="125"/>
        <end position="309"/>
    </location>
</feature>
<evidence type="ECO:0000256" key="1">
    <source>
        <dbReference type="ARBA" id="ARBA00004259"/>
    </source>
</evidence>
<keyword evidence="15" id="KW-1185">Reference proteome</keyword>
<evidence type="ECO:0000313" key="14">
    <source>
        <dbReference type="EMBL" id="KAB0402680.1"/>
    </source>
</evidence>
<evidence type="ECO:0000256" key="10">
    <source>
        <dbReference type="ARBA" id="ARBA00023242"/>
    </source>
</evidence>
<keyword evidence="6" id="KW-0677">Repeat</keyword>
<keyword evidence="10" id="KW-0539">Nucleus</keyword>
<organism evidence="14 15">
    <name type="scientific">Balaenoptera physalus</name>
    <name type="common">Fin whale</name>
    <name type="synonym">Balaena physalus</name>
    <dbReference type="NCBI Taxonomy" id="9770"/>
    <lineage>
        <taxon>Eukaryota</taxon>
        <taxon>Metazoa</taxon>
        <taxon>Chordata</taxon>
        <taxon>Craniata</taxon>
        <taxon>Vertebrata</taxon>
        <taxon>Euteleostomi</taxon>
        <taxon>Mammalia</taxon>
        <taxon>Eutheria</taxon>
        <taxon>Laurasiatheria</taxon>
        <taxon>Artiodactyla</taxon>
        <taxon>Whippomorpha</taxon>
        <taxon>Cetacea</taxon>
        <taxon>Mysticeti</taxon>
        <taxon>Balaenopteridae</taxon>
        <taxon>Balaenoptera</taxon>
    </lineage>
</organism>
<dbReference type="OrthoDB" id="2110130at2759"/>
<dbReference type="EMBL" id="SGJD01000962">
    <property type="protein sequence ID" value="KAB0402680.1"/>
    <property type="molecule type" value="Genomic_DNA"/>
</dbReference>
<evidence type="ECO:0000256" key="4">
    <source>
        <dbReference type="ARBA" id="ARBA00022490"/>
    </source>
</evidence>
<comment type="subcellular location">
    <subcellularLocation>
        <location evidence="2">Cytoplasm</location>
    </subcellularLocation>
    <subcellularLocation>
        <location evidence="1">Nucleus envelope</location>
    </subcellularLocation>
    <subcellularLocation>
        <location evidence="3">Nucleus</location>
        <location evidence="3">Nucleoplasm</location>
    </subcellularLocation>
</comment>
<dbReference type="GO" id="GO:0005737">
    <property type="term" value="C:cytoplasm"/>
    <property type="evidence" value="ECO:0007669"/>
    <property type="project" value="UniProtKB-SubCell"/>
</dbReference>
<feature type="compositionally biased region" description="Basic and acidic residues" evidence="12">
    <location>
        <begin position="265"/>
        <end position="281"/>
    </location>
</feature>
<keyword evidence="8" id="KW-0067">ATP-binding</keyword>
<evidence type="ECO:0000256" key="7">
    <source>
        <dbReference type="ARBA" id="ARBA00022741"/>
    </source>
</evidence>
<evidence type="ECO:0000256" key="9">
    <source>
        <dbReference type="ARBA" id="ARBA00023159"/>
    </source>
</evidence>
<dbReference type="InterPro" id="IPR003593">
    <property type="entry name" value="AAA+_ATPase"/>
</dbReference>
<evidence type="ECO:0000256" key="6">
    <source>
        <dbReference type="ARBA" id="ARBA00022737"/>
    </source>
</evidence>
<dbReference type="FunFam" id="3.40.50.300:FF:000472">
    <property type="entry name" value="ATP-binding cassette, sub-family F (GCN20), member 1"/>
    <property type="match status" value="1"/>
</dbReference>
<sequence>MPKGPKQQLPEPEWIGDGETTSPTDKVVKKGKKDRKTKKTFFEELAVEDRQAGEEKKVLKEKEQQQQQQQQQQVQVSGPHRYMEASMGPPAPLQPALGHSADGELSLEQRYSSGLGFILSLFGFQQQKKKRDTRKSRRKKDVDDDGEEKELMERLKKLSVPASDEEEEVPAPVPRGGKKTKGGNVFAALIQDQSEEEEEEEEKHPPKPAKPEKNRINKAVSQEQQPGLKGKKGKEEKSKGKAKPQNKFAALDNEEEEDEEEITKEEDPPKQGKEKAKKAEQGSEEEGEEEEEEGESKADDPYAHLSKKEKKKLKKQMEYERQVASLKAANAAENDFSVSQAEVSSRQAMLENASDIKGKTTLLKHIANRALSIPPNIDVLLCEQEVVADETPAVQAVLRADTKRLKLLEEERQLQGQLEQGDDAAAERLEKVYEELRATGAAAAEAKARRILAGLGFDPEMQNRPTQKFSGGWRMRVSLARALFMEPTLLMLDEPTNHLDLNAVIWLNNYLQGWRKTLLIVSHDQGFLDDVCTDIIHLDAQRLHYYRGNYMTFKKMYQQKQKELLKQYEKQEKKLKELKAGGKSTKQAEKQTREALTRKQQKCRRKNQDEESQEAPELLKRPREYTVRFTFPDPPPLSPPVLGLHGVTFGYEGQKPLFKNLDFGIDMDSRICIVGPNGVGKSTLLLLLTGRLTPTRGEMRKNHRLQYAEQLHMEETPTEYLQQGFNLPYQDARKCLGRFGLESHAHTIQICKLSGGQKARVVFAELACREPDVLILDEPTNNLDIESIDALGEAINEYKGAVIVVSHDARLITETNCQLWVVEEQSVSQIDGDFEDYKREVLEALGEVVVNRPRENLRLVRLKASGPAAALFCEWCCFFLVDLMLA</sequence>
<feature type="compositionally biased region" description="Acidic residues" evidence="12">
    <location>
        <begin position="252"/>
        <end position="264"/>
    </location>
</feature>
<evidence type="ECO:0000256" key="11">
    <source>
        <dbReference type="ARBA" id="ARBA00073921"/>
    </source>
</evidence>
<feature type="region of interest" description="Disordered" evidence="12">
    <location>
        <begin position="576"/>
        <end position="619"/>
    </location>
</feature>
<feature type="compositionally biased region" description="Basic residues" evidence="12">
    <location>
        <begin position="29"/>
        <end position="39"/>
    </location>
</feature>
<evidence type="ECO:0000313" key="15">
    <source>
        <dbReference type="Proteomes" id="UP000437017"/>
    </source>
</evidence>
<comment type="caution">
    <text evidence="14">The sequence shown here is derived from an EMBL/GenBank/DDBJ whole genome shotgun (WGS) entry which is preliminary data.</text>
</comment>
<keyword evidence="4" id="KW-0963">Cytoplasm</keyword>
<feature type="compositionally biased region" description="Basic residues" evidence="12">
    <location>
        <begin position="127"/>
        <end position="139"/>
    </location>
</feature>
<dbReference type="InterPro" id="IPR027417">
    <property type="entry name" value="P-loop_NTPase"/>
</dbReference>
<dbReference type="AlphaFoldDB" id="A0A6A1Q4W1"/>
<dbReference type="PANTHER" id="PTHR19211">
    <property type="entry name" value="ATP-BINDING TRANSPORT PROTEIN-RELATED"/>
    <property type="match status" value="1"/>
</dbReference>
<evidence type="ECO:0000256" key="8">
    <source>
        <dbReference type="ARBA" id="ARBA00022840"/>
    </source>
</evidence>
<dbReference type="FunFam" id="3.40.50.300:FF:000471">
    <property type="entry name" value="ATP-binding cassette, sub-family F (GCN20), member 1"/>
    <property type="match status" value="1"/>
</dbReference>
<feature type="compositionally biased region" description="Basic and acidic residues" evidence="12">
    <location>
        <begin position="202"/>
        <end position="215"/>
    </location>
</feature>
<feature type="domain" description="ABC transporter" evidence="13">
    <location>
        <begin position="313"/>
        <end position="565"/>
    </location>
</feature>
<dbReference type="GO" id="GO:0005524">
    <property type="term" value="F:ATP binding"/>
    <property type="evidence" value="ECO:0007669"/>
    <property type="project" value="UniProtKB-KW"/>
</dbReference>
<protein>
    <recommendedName>
        <fullName evidence="11">ATP-binding cassette sub-family F member 1</fullName>
    </recommendedName>
</protein>
<evidence type="ECO:0000259" key="13">
    <source>
        <dbReference type="PROSITE" id="PS50893"/>
    </source>
</evidence>
<feature type="domain" description="ABC transporter" evidence="13">
    <location>
        <begin position="642"/>
        <end position="849"/>
    </location>
</feature>
<dbReference type="GO" id="GO:0005635">
    <property type="term" value="C:nuclear envelope"/>
    <property type="evidence" value="ECO:0007669"/>
    <property type="project" value="UniProtKB-SubCell"/>
</dbReference>
<dbReference type="InterPro" id="IPR017871">
    <property type="entry name" value="ABC_transporter-like_CS"/>
</dbReference>
<dbReference type="CDD" id="cd03221">
    <property type="entry name" value="ABCF_EF-3"/>
    <property type="match status" value="2"/>
</dbReference>
<evidence type="ECO:0000256" key="3">
    <source>
        <dbReference type="ARBA" id="ARBA00004642"/>
    </source>
</evidence>